<organism evidence="1 2">
    <name type="scientific">SAR86 cluster bacterium</name>
    <dbReference type="NCBI Taxonomy" id="2030880"/>
    <lineage>
        <taxon>Bacteria</taxon>
        <taxon>Pseudomonadati</taxon>
        <taxon>Pseudomonadota</taxon>
        <taxon>Gammaproteobacteria</taxon>
        <taxon>SAR86 cluster</taxon>
    </lineage>
</organism>
<dbReference type="Proteomes" id="UP000711391">
    <property type="component" value="Unassembled WGS sequence"/>
</dbReference>
<dbReference type="EMBL" id="JADHQD010000028">
    <property type="protein sequence ID" value="MBL6818592.1"/>
    <property type="molecule type" value="Genomic_DNA"/>
</dbReference>
<gene>
    <name evidence="1" type="ORF">ISQ64_04220</name>
</gene>
<accession>A0A937I7Z1</accession>
<name>A0A937I7Z1_9GAMM</name>
<comment type="caution">
    <text evidence="1">The sequence shown here is derived from an EMBL/GenBank/DDBJ whole genome shotgun (WGS) entry which is preliminary data.</text>
</comment>
<dbReference type="AlphaFoldDB" id="A0A937I7Z1"/>
<evidence type="ECO:0000313" key="2">
    <source>
        <dbReference type="Proteomes" id="UP000711391"/>
    </source>
</evidence>
<reference evidence="1" key="1">
    <citation type="submission" date="2020-10" db="EMBL/GenBank/DDBJ databases">
        <title>Microbiome of the Black Sea water column analyzed by genome centric metagenomics.</title>
        <authorList>
            <person name="Cabello-Yeves P.J."/>
            <person name="Callieri C."/>
            <person name="Picazo A."/>
            <person name="Mehrshad M."/>
            <person name="Haro-Moreno J.M."/>
            <person name="Roda-Garcia J."/>
            <person name="Dzembekova N."/>
            <person name="Slabakova V."/>
            <person name="Slabakova N."/>
            <person name="Moncheva S."/>
            <person name="Rodriguez-Valera F."/>
        </authorList>
    </citation>
    <scope>NUCLEOTIDE SEQUENCE</scope>
    <source>
        <strain evidence="1">BS307-5m-G50</strain>
    </source>
</reference>
<protein>
    <submittedName>
        <fullName evidence="1">Uncharacterized protein</fullName>
    </submittedName>
</protein>
<proteinExistence type="predicted"/>
<sequence length="196" mass="22730">MKVRFFLLCFLVFPVFGKTSKILCELDGIYSVTYKDIKKTYLSEGIEIFKNLARQTQQSLFLLQRAKTNFAEEDWQKDKIYIVQYWEVDSEEELFKSLKFTLEPSPIWINPDASWSATNSTTGITVEHSMDAEQTHPIFPDYEVEAYSISNTFNWYTGKGQISGDIWLNKKDGTKNKNPKIEISASGICETQKKKF</sequence>
<evidence type="ECO:0000313" key="1">
    <source>
        <dbReference type="EMBL" id="MBL6818592.1"/>
    </source>
</evidence>